<organism evidence="1">
    <name type="scientific">Symploca sp. SIO1C4</name>
    <dbReference type="NCBI Taxonomy" id="2607765"/>
    <lineage>
        <taxon>Bacteria</taxon>
        <taxon>Bacillati</taxon>
        <taxon>Cyanobacteriota</taxon>
        <taxon>Cyanophyceae</taxon>
        <taxon>Coleofasciculales</taxon>
        <taxon>Coleofasciculaceae</taxon>
        <taxon>Symploca</taxon>
    </lineage>
</organism>
<reference evidence="1" key="1">
    <citation type="submission" date="2019-11" db="EMBL/GenBank/DDBJ databases">
        <title>Genomic insights into an expanded diversity of filamentous marine cyanobacteria reveals the extraordinary biosynthetic potential of Moorea and Okeania.</title>
        <authorList>
            <person name="Ferreira Leao T."/>
            <person name="Wang M."/>
            <person name="Moss N."/>
            <person name="Da Silva R."/>
            <person name="Sanders J."/>
            <person name="Nurk S."/>
            <person name="Gurevich A."/>
            <person name="Humphrey G."/>
            <person name="Reher R."/>
            <person name="Zhu Q."/>
            <person name="Belda-Ferre P."/>
            <person name="Glukhov E."/>
            <person name="Rex R."/>
            <person name="Dorrestein P.C."/>
            <person name="Knight R."/>
            <person name="Pevzner P."/>
            <person name="Gerwick W.H."/>
            <person name="Gerwick L."/>
        </authorList>
    </citation>
    <scope>NUCLEOTIDE SEQUENCE</scope>
    <source>
        <strain evidence="1">SIO1C4</strain>
    </source>
</reference>
<dbReference type="Gene3D" id="3.90.550.10">
    <property type="entry name" value="Spore Coat Polysaccharide Biosynthesis Protein SpsA, Chain A"/>
    <property type="match status" value="1"/>
</dbReference>
<dbReference type="EMBL" id="JAAHFQ010000094">
    <property type="protein sequence ID" value="NER27355.1"/>
    <property type="molecule type" value="Genomic_DNA"/>
</dbReference>
<accession>A0A6B3N909</accession>
<dbReference type="AlphaFoldDB" id="A0A6B3N909"/>
<dbReference type="InterPro" id="IPR054619">
    <property type="entry name" value="Npun_R2821-like"/>
</dbReference>
<comment type="caution">
    <text evidence="1">The sequence shown here is derived from an EMBL/GenBank/DDBJ whole genome shotgun (WGS) entry which is preliminary data.</text>
</comment>
<dbReference type="GO" id="GO:0016740">
    <property type="term" value="F:transferase activity"/>
    <property type="evidence" value="ECO:0007669"/>
    <property type="project" value="UniProtKB-KW"/>
</dbReference>
<proteinExistence type="predicted"/>
<dbReference type="InterPro" id="IPR029044">
    <property type="entry name" value="Nucleotide-diphossugar_trans"/>
</dbReference>
<dbReference type="NCBIfam" id="NF045582">
    <property type="entry name" value="Npun_R2823_gen"/>
    <property type="match status" value="1"/>
</dbReference>
<keyword evidence="1" id="KW-0808">Transferase</keyword>
<dbReference type="SUPFAM" id="SSF53448">
    <property type="entry name" value="Nucleotide-diphospho-sugar transferases"/>
    <property type="match status" value="1"/>
</dbReference>
<evidence type="ECO:0000313" key="1">
    <source>
        <dbReference type="EMBL" id="NER27355.1"/>
    </source>
</evidence>
<gene>
    <name evidence="1" type="ORF">F6J89_06895</name>
</gene>
<protein>
    <submittedName>
        <fullName evidence="1">Sugar transferase</fullName>
    </submittedName>
</protein>
<name>A0A6B3N909_9CYAN</name>
<sequence length="331" mass="38549">MDGICTLGNDKVYQQIVALLNSIEAIMGPDMPVCIYPYDHNTEQIAAEVARRPNVQLYDDKASIERWDLFAQRAWDTHPAAKQRWSQSGSSGYYRFGTHRRYCAFDGPFERFLYMDADTLLMAPVDFVFAQLETSDCVVYDFQRHDPTHVYDLASAKLAELFPTERINQEIFCSGFYASKKDLFDEERRNWLISKLQTGDAEVLYPMAPDQTLINYMMMRSNLAIYNFALNLPKEEITGCCVTSSHFQQQNNLLYDHGKRLTYIHYIGIKLNIFNRLCAGENIDFPYRDLFLHYRYLHEPEQRPKFTGKPEPYKTTPSLTTKVLRKLGLNK</sequence>